<dbReference type="Proteomes" id="UP000051223">
    <property type="component" value="Unassembled WGS sequence"/>
</dbReference>
<gene>
    <name evidence="2" type="ORF">FC39_GL000543</name>
</gene>
<dbReference type="Gene3D" id="3.40.710.10">
    <property type="entry name" value="DD-peptidase/beta-lactamase superfamily"/>
    <property type="match status" value="1"/>
</dbReference>
<dbReference type="InterPro" id="IPR050491">
    <property type="entry name" value="AmpC-like"/>
</dbReference>
<comment type="caution">
    <text evidence="2">The sequence shown here is derived from an EMBL/GenBank/DDBJ whole genome shotgun (WGS) entry which is preliminary data.</text>
</comment>
<dbReference type="Pfam" id="PF00144">
    <property type="entry name" value="Beta-lactamase"/>
    <property type="match status" value="1"/>
</dbReference>
<dbReference type="SUPFAM" id="SSF56601">
    <property type="entry name" value="beta-lactamase/transpeptidase-like"/>
    <property type="match status" value="1"/>
</dbReference>
<sequence>MRSYVKKTLEKGHLRGSVIVVKDGNAEQISVGYAKYKKRNNGSKKVVYPLGSLQKVVTGAMVTQLIYQKKFSQNTKISRWYPSMRNASKITVGQLMTHTSGINVVGTESSHGRKFSEAGAINWVVSQVNRSRRYGVNQFNYNNANYILLAGIIRKVTHKSYASNLKSRIVKPLHLHQTYIYGKFPKKILAATSYLYRYGKNYQSPVNINGYAMSQMVGAGNLCSSPADYYKIMCGLTNGKILTKKQYNYMTHLDSKRSTYSGGLYAKKSGKLKLAYGNCGDTHFANWMQITGDNQNGIVMFLNQSGGKNHNKSVGYKILNHIKTSTFLKN</sequence>
<protein>
    <submittedName>
        <fullName evidence="2">Penicillin-binding protein</fullName>
    </submittedName>
</protein>
<feature type="domain" description="Beta-lactamase-related" evidence="1">
    <location>
        <begin position="2"/>
        <end position="308"/>
    </location>
</feature>
<dbReference type="InterPro" id="IPR012338">
    <property type="entry name" value="Beta-lactam/transpept-like"/>
</dbReference>
<dbReference type="InterPro" id="IPR001466">
    <property type="entry name" value="Beta-lactam-related"/>
</dbReference>
<organism evidence="2 3">
    <name type="scientific">Lactobacillus hamsteri DSM 5661 = JCM 6256</name>
    <dbReference type="NCBI Taxonomy" id="1423754"/>
    <lineage>
        <taxon>Bacteria</taxon>
        <taxon>Bacillati</taxon>
        <taxon>Bacillota</taxon>
        <taxon>Bacilli</taxon>
        <taxon>Lactobacillales</taxon>
        <taxon>Lactobacillaceae</taxon>
        <taxon>Lactobacillus</taxon>
    </lineage>
</organism>
<dbReference type="AlphaFoldDB" id="A0A0R1YD72"/>
<proteinExistence type="predicted"/>
<dbReference type="STRING" id="1423754.FC39_GL000543"/>
<dbReference type="PANTHER" id="PTHR46825">
    <property type="entry name" value="D-ALANYL-D-ALANINE-CARBOXYPEPTIDASE/ENDOPEPTIDASE AMPH"/>
    <property type="match status" value="1"/>
</dbReference>
<evidence type="ECO:0000313" key="3">
    <source>
        <dbReference type="Proteomes" id="UP000051223"/>
    </source>
</evidence>
<evidence type="ECO:0000259" key="1">
    <source>
        <dbReference type="Pfam" id="PF00144"/>
    </source>
</evidence>
<dbReference type="EMBL" id="AZGI01000015">
    <property type="protein sequence ID" value="KRM40520.1"/>
    <property type="molecule type" value="Genomic_DNA"/>
</dbReference>
<dbReference type="eggNOG" id="COG1680">
    <property type="taxonomic scope" value="Bacteria"/>
</dbReference>
<name>A0A0R1YD72_9LACO</name>
<accession>A0A0R1YD72</accession>
<evidence type="ECO:0000313" key="2">
    <source>
        <dbReference type="EMBL" id="KRM40520.1"/>
    </source>
</evidence>
<dbReference type="PANTHER" id="PTHR46825:SF7">
    <property type="entry name" value="D-ALANYL-D-ALANINE CARBOXYPEPTIDASE"/>
    <property type="match status" value="1"/>
</dbReference>
<reference evidence="2 3" key="1">
    <citation type="journal article" date="2015" name="Genome Announc.">
        <title>Expanding the biotechnology potential of lactobacilli through comparative genomics of 213 strains and associated genera.</title>
        <authorList>
            <person name="Sun Z."/>
            <person name="Harris H.M."/>
            <person name="McCann A."/>
            <person name="Guo C."/>
            <person name="Argimon S."/>
            <person name="Zhang W."/>
            <person name="Yang X."/>
            <person name="Jeffery I.B."/>
            <person name="Cooney J.C."/>
            <person name="Kagawa T.F."/>
            <person name="Liu W."/>
            <person name="Song Y."/>
            <person name="Salvetti E."/>
            <person name="Wrobel A."/>
            <person name="Rasinkangas P."/>
            <person name="Parkhill J."/>
            <person name="Rea M.C."/>
            <person name="O'Sullivan O."/>
            <person name="Ritari J."/>
            <person name="Douillard F.P."/>
            <person name="Paul Ross R."/>
            <person name="Yang R."/>
            <person name="Briner A.E."/>
            <person name="Felis G.E."/>
            <person name="de Vos W.M."/>
            <person name="Barrangou R."/>
            <person name="Klaenhammer T.R."/>
            <person name="Caufield P.W."/>
            <person name="Cui Y."/>
            <person name="Zhang H."/>
            <person name="O'Toole P.W."/>
        </authorList>
    </citation>
    <scope>NUCLEOTIDE SEQUENCE [LARGE SCALE GENOMIC DNA]</scope>
    <source>
        <strain evidence="2 3">DSM 5661</strain>
    </source>
</reference>
<keyword evidence="3" id="KW-1185">Reference proteome</keyword>
<dbReference type="PATRIC" id="fig|1423754.3.peg.563"/>